<organism evidence="1 2">
    <name type="scientific">Ancylostoma caninum</name>
    <name type="common">Dog hookworm</name>
    <dbReference type="NCBI Taxonomy" id="29170"/>
    <lineage>
        <taxon>Eukaryota</taxon>
        <taxon>Metazoa</taxon>
        <taxon>Ecdysozoa</taxon>
        <taxon>Nematoda</taxon>
        <taxon>Chromadorea</taxon>
        <taxon>Rhabditida</taxon>
        <taxon>Rhabditina</taxon>
        <taxon>Rhabditomorpha</taxon>
        <taxon>Strongyloidea</taxon>
        <taxon>Ancylostomatidae</taxon>
        <taxon>Ancylostomatinae</taxon>
        <taxon>Ancylostoma</taxon>
    </lineage>
</organism>
<keyword evidence="2" id="KW-1185">Reference proteome</keyword>
<gene>
    <name evidence="1" type="ORF">ANCCAN_16546</name>
</gene>
<reference evidence="1 2" key="1">
    <citation type="submission" date="2014-10" db="EMBL/GenBank/DDBJ databases">
        <title>Draft genome of the hookworm Ancylostoma caninum.</title>
        <authorList>
            <person name="Mitreva M."/>
        </authorList>
    </citation>
    <scope>NUCLEOTIDE SEQUENCE [LARGE SCALE GENOMIC DNA]</scope>
    <source>
        <strain evidence="1 2">Baltimore</strain>
    </source>
</reference>
<sequence>MKQTLTGTTFRVINPGVDIRRMQFCPEGHRLLESHSMTGSTNSGIGGTLLSSAHASIIRTALICLLVSSAVQVW</sequence>
<evidence type="ECO:0000313" key="2">
    <source>
        <dbReference type="Proteomes" id="UP000252519"/>
    </source>
</evidence>
<name>A0A368FZJ7_ANCCA</name>
<protein>
    <submittedName>
        <fullName evidence="1">Uncharacterized protein</fullName>
    </submittedName>
</protein>
<comment type="caution">
    <text evidence="1">The sequence shown here is derived from an EMBL/GenBank/DDBJ whole genome shotgun (WGS) entry which is preliminary data.</text>
</comment>
<evidence type="ECO:0000313" key="1">
    <source>
        <dbReference type="EMBL" id="RCN37542.1"/>
    </source>
</evidence>
<accession>A0A368FZJ7</accession>
<dbReference type="AlphaFoldDB" id="A0A368FZJ7"/>
<proteinExistence type="predicted"/>
<dbReference type="EMBL" id="JOJR01000460">
    <property type="protein sequence ID" value="RCN37542.1"/>
    <property type="molecule type" value="Genomic_DNA"/>
</dbReference>
<dbReference type="Proteomes" id="UP000252519">
    <property type="component" value="Unassembled WGS sequence"/>
</dbReference>